<comment type="caution">
    <text evidence="2">The sequence shown here is derived from an EMBL/GenBank/DDBJ whole genome shotgun (WGS) entry which is preliminary data.</text>
</comment>
<dbReference type="EMBL" id="JAVDQI010000001">
    <property type="protein sequence ID" value="MDR6222112.1"/>
    <property type="molecule type" value="Genomic_DNA"/>
</dbReference>
<dbReference type="SUPFAM" id="SSF50346">
    <property type="entry name" value="PRC-barrel domain"/>
    <property type="match status" value="1"/>
</dbReference>
<evidence type="ECO:0000313" key="2">
    <source>
        <dbReference type="EMBL" id="MDR6222112.1"/>
    </source>
</evidence>
<organism evidence="2 3">
    <name type="scientific">Methanococcoides alaskense</name>
    <dbReference type="NCBI Taxonomy" id="325778"/>
    <lineage>
        <taxon>Archaea</taxon>
        <taxon>Methanobacteriati</taxon>
        <taxon>Methanobacteriota</taxon>
        <taxon>Stenosarchaea group</taxon>
        <taxon>Methanomicrobia</taxon>
        <taxon>Methanosarcinales</taxon>
        <taxon>Methanosarcinaceae</taxon>
        <taxon>Methanococcoides</taxon>
    </lineage>
</organism>
<gene>
    <name evidence="2" type="ORF">J2750_000544</name>
</gene>
<keyword evidence="3" id="KW-1185">Reference proteome</keyword>
<proteinExistence type="predicted"/>
<dbReference type="Proteomes" id="UP001185015">
    <property type="component" value="Unassembled WGS sequence"/>
</dbReference>
<dbReference type="Gene3D" id="2.30.30.240">
    <property type="entry name" value="PRC-barrel domain"/>
    <property type="match status" value="1"/>
</dbReference>
<dbReference type="RefSeq" id="WP_270096099.1">
    <property type="nucleotide sequence ID" value="NZ_JAQFFK010000003.1"/>
</dbReference>
<evidence type="ECO:0000259" key="1">
    <source>
        <dbReference type="Pfam" id="PF05239"/>
    </source>
</evidence>
<accession>A0AA90ZBF4</accession>
<dbReference type="PANTHER" id="PTHR38137:SF1">
    <property type="entry name" value="PRC-BARREL DOMAIN-CONTAINING PROTEIN"/>
    <property type="match status" value="1"/>
</dbReference>
<reference evidence="2 3" key="1">
    <citation type="submission" date="2023-07" db="EMBL/GenBank/DDBJ databases">
        <title>Genomic Encyclopedia of Type Strains, Phase IV (KMG-IV): sequencing the most valuable type-strain genomes for metagenomic binning, comparative biology and taxonomic classification.</title>
        <authorList>
            <person name="Goeker M."/>
        </authorList>
    </citation>
    <scope>NUCLEOTIDE SEQUENCE [LARGE SCALE GENOMIC DNA]</scope>
    <source>
        <strain evidence="2 3">DSM 17273</strain>
    </source>
</reference>
<dbReference type="InterPro" id="IPR011033">
    <property type="entry name" value="PRC_barrel-like_sf"/>
</dbReference>
<sequence>MRADITSLFGLNVYTNQGTYVGKVNDLVFDVDERIVSGIALSDINRDIFDVQTRGVILPYRWVVTTGDIVIIRDVVSRFKKPVKEEPKED</sequence>
<dbReference type="AlphaFoldDB" id="A0AA90ZBF4"/>
<protein>
    <submittedName>
        <fullName evidence="2">Sporulation protein YlmC with PRC-barrel domain</fullName>
    </submittedName>
</protein>
<name>A0AA90ZBF4_9EURY</name>
<feature type="domain" description="PRC-barrel" evidence="1">
    <location>
        <begin position="5"/>
        <end position="74"/>
    </location>
</feature>
<evidence type="ECO:0000313" key="3">
    <source>
        <dbReference type="Proteomes" id="UP001185015"/>
    </source>
</evidence>
<dbReference type="Pfam" id="PF05239">
    <property type="entry name" value="PRC"/>
    <property type="match status" value="1"/>
</dbReference>
<dbReference type="InterPro" id="IPR027275">
    <property type="entry name" value="PRC-brl_dom"/>
</dbReference>
<dbReference type="PANTHER" id="PTHR38137">
    <property type="entry name" value="PRC-BARREL DOMAIN PROTEIN"/>
    <property type="match status" value="1"/>
</dbReference>